<name>A0A017SJB4_ASPRC</name>
<dbReference type="GeneID" id="63696508"/>
<dbReference type="AlphaFoldDB" id="A0A017SJB4"/>
<evidence type="ECO:0000313" key="1">
    <source>
        <dbReference type="EMBL" id="EYE96759.1"/>
    </source>
</evidence>
<proteinExistence type="predicted"/>
<reference evidence="2" key="1">
    <citation type="journal article" date="2014" name="Nat. Commun.">
        <title>Genomic adaptations of the halophilic Dead Sea filamentous fungus Eurotium rubrum.</title>
        <authorList>
            <person name="Kis-Papo T."/>
            <person name="Weig A.R."/>
            <person name="Riley R."/>
            <person name="Persoh D."/>
            <person name="Salamov A."/>
            <person name="Sun H."/>
            <person name="Lipzen A."/>
            <person name="Wasser S.P."/>
            <person name="Rambold G."/>
            <person name="Grigoriev I.V."/>
            <person name="Nevo E."/>
        </authorList>
    </citation>
    <scope>NUCLEOTIDE SEQUENCE [LARGE SCALE GENOMIC DNA]</scope>
    <source>
        <strain evidence="2">CBS 135680</strain>
    </source>
</reference>
<gene>
    <name evidence="1" type="ORF">EURHEDRAFT_410540</name>
</gene>
<dbReference type="Proteomes" id="UP000019804">
    <property type="component" value="Unassembled WGS sequence"/>
</dbReference>
<dbReference type="EMBL" id="KK088417">
    <property type="protein sequence ID" value="EYE96759.1"/>
    <property type="molecule type" value="Genomic_DNA"/>
</dbReference>
<protein>
    <submittedName>
        <fullName evidence="1">Uncharacterized protein</fullName>
    </submittedName>
</protein>
<dbReference type="STRING" id="1388766.A0A017SJB4"/>
<accession>A0A017SJB4</accession>
<sequence>MNQGSTLNIYLEKSMTYRQAMNKLWGSDVTGTHLMAMTFLQLLLKPQDPRVLFTTGELTSLEEALNFEGPKIFPLGSGIS</sequence>
<evidence type="ECO:0000313" key="2">
    <source>
        <dbReference type="Proteomes" id="UP000019804"/>
    </source>
</evidence>
<organism evidence="1 2">
    <name type="scientific">Aspergillus ruber (strain CBS 135680)</name>
    <dbReference type="NCBI Taxonomy" id="1388766"/>
    <lineage>
        <taxon>Eukaryota</taxon>
        <taxon>Fungi</taxon>
        <taxon>Dikarya</taxon>
        <taxon>Ascomycota</taxon>
        <taxon>Pezizomycotina</taxon>
        <taxon>Eurotiomycetes</taxon>
        <taxon>Eurotiomycetidae</taxon>
        <taxon>Eurotiales</taxon>
        <taxon>Aspergillaceae</taxon>
        <taxon>Aspergillus</taxon>
        <taxon>Aspergillus subgen. Aspergillus</taxon>
    </lineage>
</organism>
<dbReference type="HOGENOM" id="CLU_2589314_0_0_1"/>
<dbReference type="RefSeq" id="XP_040640447.1">
    <property type="nucleotide sequence ID" value="XM_040781384.1"/>
</dbReference>
<dbReference type="OrthoDB" id="1933717at2759"/>
<keyword evidence="2" id="KW-1185">Reference proteome</keyword>